<dbReference type="InterPro" id="IPR006612">
    <property type="entry name" value="THAP_Znf"/>
</dbReference>
<dbReference type="AlphaFoldDB" id="A0AAD9QIY8"/>
<keyword evidence="1" id="KW-0479">Metal-binding</keyword>
<dbReference type="PANTHER" id="PTHR46600">
    <property type="entry name" value="THAP DOMAIN-CONTAINING"/>
    <property type="match status" value="1"/>
</dbReference>
<comment type="caution">
    <text evidence="7">The sequence shown here is derived from an EMBL/GenBank/DDBJ whole genome shotgun (WGS) entry which is preliminary data.</text>
</comment>
<evidence type="ECO:0000256" key="5">
    <source>
        <dbReference type="PROSITE-ProRule" id="PRU00309"/>
    </source>
</evidence>
<dbReference type="GO" id="GO:0043565">
    <property type="term" value="F:sequence-specific DNA binding"/>
    <property type="evidence" value="ECO:0007669"/>
    <property type="project" value="InterPro"/>
</dbReference>
<dbReference type="Pfam" id="PF05485">
    <property type="entry name" value="THAP"/>
    <property type="match status" value="1"/>
</dbReference>
<proteinExistence type="predicted"/>
<dbReference type="PANTHER" id="PTHR46600:SF11">
    <property type="entry name" value="THAP DOMAIN-CONTAINING PROTEIN 10"/>
    <property type="match status" value="1"/>
</dbReference>
<dbReference type="Proteomes" id="UP001249851">
    <property type="component" value="Unassembled WGS sequence"/>
</dbReference>
<evidence type="ECO:0000256" key="3">
    <source>
        <dbReference type="ARBA" id="ARBA00022833"/>
    </source>
</evidence>
<keyword evidence="3" id="KW-0862">Zinc</keyword>
<evidence type="ECO:0000256" key="4">
    <source>
        <dbReference type="ARBA" id="ARBA00023125"/>
    </source>
</evidence>
<sequence>MATGEKTGGFTCCVPGCFNNDKCNRGVSFYKFPKDKKLKKIWLQRISRRDFKPTNGHRVCSQHFEGGKKTYMNNVPTILPLSKTNQKMNTRPRRTLIRVKTSARPANTIPSDGSSEAVIEGGKELTDRDAPLAAEPIHLEEKLEKLQNEMKVLSIKNEGFQNQIESLKFWIPLIYWFG</sequence>
<evidence type="ECO:0000313" key="8">
    <source>
        <dbReference type="Proteomes" id="UP001249851"/>
    </source>
</evidence>
<dbReference type="EMBL" id="JARQWQ010000031">
    <property type="protein sequence ID" value="KAK2561771.1"/>
    <property type="molecule type" value="Genomic_DNA"/>
</dbReference>
<protein>
    <submittedName>
        <fullName evidence="7">THAP domain-containing protein 11</fullName>
    </submittedName>
</protein>
<dbReference type="GO" id="GO:0008270">
    <property type="term" value="F:zinc ion binding"/>
    <property type="evidence" value="ECO:0007669"/>
    <property type="project" value="UniProtKB-KW"/>
</dbReference>
<keyword evidence="4 5" id="KW-0238">DNA-binding</keyword>
<organism evidence="7 8">
    <name type="scientific">Acropora cervicornis</name>
    <name type="common">Staghorn coral</name>
    <dbReference type="NCBI Taxonomy" id="6130"/>
    <lineage>
        <taxon>Eukaryota</taxon>
        <taxon>Metazoa</taxon>
        <taxon>Cnidaria</taxon>
        <taxon>Anthozoa</taxon>
        <taxon>Hexacorallia</taxon>
        <taxon>Scleractinia</taxon>
        <taxon>Astrocoeniina</taxon>
        <taxon>Acroporidae</taxon>
        <taxon>Acropora</taxon>
    </lineage>
</organism>
<feature type="domain" description="THAP-type" evidence="6">
    <location>
        <begin position="7"/>
        <end position="79"/>
    </location>
</feature>
<evidence type="ECO:0000313" key="7">
    <source>
        <dbReference type="EMBL" id="KAK2561771.1"/>
    </source>
</evidence>
<dbReference type="InterPro" id="IPR026516">
    <property type="entry name" value="THAP1/10"/>
</dbReference>
<dbReference type="SMART" id="SM00692">
    <property type="entry name" value="DM3"/>
    <property type="match status" value="1"/>
</dbReference>
<accession>A0AAD9QIY8</accession>
<dbReference type="InterPro" id="IPR038441">
    <property type="entry name" value="THAP_Znf_sf"/>
</dbReference>
<reference evidence="7" key="1">
    <citation type="journal article" date="2023" name="G3 (Bethesda)">
        <title>Whole genome assembly and annotation of the endangered Caribbean coral Acropora cervicornis.</title>
        <authorList>
            <person name="Selwyn J.D."/>
            <person name="Vollmer S.V."/>
        </authorList>
    </citation>
    <scope>NUCLEOTIDE SEQUENCE</scope>
    <source>
        <strain evidence="7">K2</strain>
    </source>
</reference>
<dbReference type="SMART" id="SM00980">
    <property type="entry name" value="THAP"/>
    <property type="match status" value="1"/>
</dbReference>
<reference evidence="7" key="2">
    <citation type="journal article" date="2023" name="Science">
        <title>Genomic signatures of disease resistance in endangered staghorn corals.</title>
        <authorList>
            <person name="Vollmer S.V."/>
            <person name="Selwyn J.D."/>
            <person name="Despard B.A."/>
            <person name="Roesel C.L."/>
        </authorList>
    </citation>
    <scope>NUCLEOTIDE SEQUENCE</scope>
    <source>
        <strain evidence="7">K2</strain>
    </source>
</reference>
<keyword evidence="2 5" id="KW-0863">Zinc-finger</keyword>
<dbReference type="SUPFAM" id="SSF57716">
    <property type="entry name" value="Glucocorticoid receptor-like (DNA-binding domain)"/>
    <property type="match status" value="1"/>
</dbReference>
<name>A0AAD9QIY8_ACRCE</name>
<evidence type="ECO:0000259" key="6">
    <source>
        <dbReference type="PROSITE" id="PS50950"/>
    </source>
</evidence>
<dbReference type="Gene3D" id="6.20.210.20">
    <property type="entry name" value="THAP domain"/>
    <property type="match status" value="1"/>
</dbReference>
<evidence type="ECO:0000256" key="2">
    <source>
        <dbReference type="ARBA" id="ARBA00022771"/>
    </source>
</evidence>
<evidence type="ECO:0000256" key="1">
    <source>
        <dbReference type="ARBA" id="ARBA00022723"/>
    </source>
</evidence>
<gene>
    <name evidence="7" type="ORF">P5673_015156</name>
</gene>
<dbReference type="PROSITE" id="PS50950">
    <property type="entry name" value="ZF_THAP"/>
    <property type="match status" value="1"/>
</dbReference>
<keyword evidence="8" id="KW-1185">Reference proteome</keyword>